<comment type="subcellular location">
    <subcellularLocation>
        <location evidence="1">Membrane</location>
        <topology evidence="1">Multi-pass membrane protein</topology>
    </subcellularLocation>
</comment>
<evidence type="ECO:0000313" key="8">
    <source>
        <dbReference type="Proteomes" id="UP001157974"/>
    </source>
</evidence>
<dbReference type="GO" id="GO:0016020">
    <property type="term" value="C:membrane"/>
    <property type="evidence" value="ECO:0007669"/>
    <property type="project" value="UniProtKB-SubCell"/>
</dbReference>
<reference evidence="7 8" key="1">
    <citation type="journal article" date="2023" name="Nat. Commun.">
        <title>Origin of minicircular mitochondrial genomes in red algae.</title>
        <authorList>
            <person name="Lee Y."/>
            <person name="Cho C.H."/>
            <person name="Lee Y.M."/>
            <person name="Park S.I."/>
            <person name="Yang J.H."/>
            <person name="West J.A."/>
            <person name="Bhattacharya D."/>
            <person name="Yoon H.S."/>
        </authorList>
    </citation>
    <scope>NUCLEOTIDE SEQUENCE [LARGE SCALE GENOMIC DNA]</scope>
    <source>
        <strain evidence="7 8">CCMP1338</strain>
        <tissue evidence="7">Whole cell</tissue>
    </source>
</reference>
<feature type="transmembrane region" description="Helical" evidence="5">
    <location>
        <begin position="201"/>
        <end position="230"/>
    </location>
</feature>
<feature type="transmembrane region" description="Helical" evidence="5">
    <location>
        <begin position="355"/>
        <end position="375"/>
    </location>
</feature>
<dbReference type="Proteomes" id="UP001157974">
    <property type="component" value="Unassembled WGS sequence"/>
</dbReference>
<feature type="transmembrane region" description="Helical" evidence="5">
    <location>
        <begin position="175"/>
        <end position="195"/>
    </location>
</feature>
<sequence>MDQVGFVGGLGLAPAGTKATARTCRMQRPSRVAPAHRARRSALVKMSAAKDAATGGPVEISSTGEVQSTQQRLRVGGFIGLWYVFNIVYNISNKTVLNVYPYPWFVAWIQLVIGAAYAILVWATRLRKMPNINTDLIKSLIPVAIFHNVGHVATVVSLGAVAVSFTHVVKAMEPFVNVVASAIILKSVFPIPVYLSLLPVVGGVIMASVTEVSFTWMGFMSAMTSNFAFVGRNIYSKMGMASTKDENLNGANLFAVMSCIAVVLLAPFPFIMEGTSFITGWKAVTSGAGAAITSAKLAQTIGISGLFFHMYQEVAFLALDSVHPVTHSVANTVKRVVIIVTSIIVFKNPVTQANALGSAIAIVGVLLYSLIKNYYAEKEAKKA</sequence>
<keyword evidence="4 5" id="KW-0472">Membrane</keyword>
<feature type="transmembrane region" description="Helical" evidence="5">
    <location>
        <begin position="75"/>
        <end position="92"/>
    </location>
</feature>
<dbReference type="AlphaFoldDB" id="A0AAV8V3Q5"/>
<feature type="domain" description="Sugar phosphate transporter" evidence="6">
    <location>
        <begin position="74"/>
        <end position="369"/>
    </location>
</feature>
<evidence type="ECO:0000256" key="1">
    <source>
        <dbReference type="ARBA" id="ARBA00004141"/>
    </source>
</evidence>
<gene>
    <name evidence="7" type="ORF">NDN08_008276</name>
</gene>
<evidence type="ECO:0000256" key="2">
    <source>
        <dbReference type="ARBA" id="ARBA00022692"/>
    </source>
</evidence>
<dbReference type="EMBL" id="JAMWBK010000002">
    <property type="protein sequence ID" value="KAJ8908182.1"/>
    <property type="molecule type" value="Genomic_DNA"/>
</dbReference>
<feature type="transmembrane region" description="Helical" evidence="5">
    <location>
        <begin position="104"/>
        <end position="123"/>
    </location>
</feature>
<feature type="transmembrane region" description="Helical" evidence="5">
    <location>
        <begin position="251"/>
        <end position="272"/>
    </location>
</feature>
<comment type="caution">
    <text evidence="7">The sequence shown here is derived from an EMBL/GenBank/DDBJ whole genome shotgun (WGS) entry which is preliminary data.</text>
</comment>
<dbReference type="Pfam" id="PF03151">
    <property type="entry name" value="TPT"/>
    <property type="match status" value="1"/>
</dbReference>
<keyword evidence="3 5" id="KW-1133">Transmembrane helix</keyword>
<evidence type="ECO:0000313" key="7">
    <source>
        <dbReference type="EMBL" id="KAJ8908182.1"/>
    </source>
</evidence>
<evidence type="ECO:0000259" key="6">
    <source>
        <dbReference type="Pfam" id="PF03151"/>
    </source>
</evidence>
<dbReference type="InterPro" id="IPR050186">
    <property type="entry name" value="TPT_transporter"/>
</dbReference>
<dbReference type="PANTHER" id="PTHR11132">
    <property type="entry name" value="SOLUTE CARRIER FAMILY 35"/>
    <property type="match status" value="1"/>
</dbReference>
<keyword evidence="2 5" id="KW-0812">Transmembrane</keyword>
<organism evidence="7 8">
    <name type="scientific">Rhodosorus marinus</name>
    <dbReference type="NCBI Taxonomy" id="101924"/>
    <lineage>
        <taxon>Eukaryota</taxon>
        <taxon>Rhodophyta</taxon>
        <taxon>Stylonematophyceae</taxon>
        <taxon>Stylonematales</taxon>
        <taxon>Stylonemataceae</taxon>
        <taxon>Rhodosorus</taxon>
    </lineage>
</organism>
<accession>A0AAV8V3Q5</accession>
<evidence type="ECO:0000256" key="3">
    <source>
        <dbReference type="ARBA" id="ARBA00022989"/>
    </source>
</evidence>
<proteinExistence type="predicted"/>
<name>A0AAV8V3Q5_9RHOD</name>
<dbReference type="InterPro" id="IPR004853">
    <property type="entry name" value="Sugar_P_trans_dom"/>
</dbReference>
<evidence type="ECO:0000256" key="4">
    <source>
        <dbReference type="ARBA" id="ARBA00023136"/>
    </source>
</evidence>
<keyword evidence="8" id="KW-1185">Reference proteome</keyword>
<protein>
    <recommendedName>
        <fullName evidence="6">Sugar phosphate transporter domain-containing protein</fullName>
    </recommendedName>
</protein>
<evidence type="ECO:0000256" key="5">
    <source>
        <dbReference type="SAM" id="Phobius"/>
    </source>
</evidence>